<feature type="chain" id="PRO_5040429515" evidence="1">
    <location>
        <begin position="22"/>
        <end position="643"/>
    </location>
</feature>
<feature type="domain" description="Rhamnogalacturonase A/B/Epimerase-like pectate lyase" evidence="2">
    <location>
        <begin position="419"/>
        <end position="481"/>
    </location>
</feature>
<gene>
    <name evidence="3" type="ORF">LshimejAT787_0206440</name>
</gene>
<dbReference type="AlphaFoldDB" id="A0A9P3UI80"/>
<dbReference type="InterPro" id="IPR024535">
    <property type="entry name" value="RHGA/B-epi-like_pectate_lyase"/>
</dbReference>
<dbReference type="InterPro" id="IPR012334">
    <property type="entry name" value="Pectin_lyas_fold"/>
</dbReference>
<keyword evidence="4" id="KW-1185">Reference proteome</keyword>
<dbReference type="OrthoDB" id="1046782at2759"/>
<evidence type="ECO:0000259" key="2">
    <source>
        <dbReference type="Pfam" id="PF12708"/>
    </source>
</evidence>
<sequence>MLTGILLLSLFSFFNDHAVRAASEQMVGIDANLGLDRGAAAAGDPFWLESIKHRGSSAYNPDPTYQVFRNVKDFGAKGDGVTDDTAAINLAISYGDRCGGGAKACNSSTITPALVYFPKGVYLVSAPVIAYYYTQLIGDARSPPTLLASDNFEGMAVIDADPYIPGGDGAQWYGNTNNFFRSVRNFVIDVRRVPPERPQGTGIHWQVAQATSLINIVFEMSIVPGTAHQGIWMENGSGGFIGDLVFNGGKYGMWVGNQQFTVRNVTINNADTAILNHWNWGWTFQGVTINNCKIGFDLLQGVGAVAIVDAVVRDTPTFIRSAAAADATLAGSLVLNNIHIKNVPTVVADGNGTSILSGGARGVIKSWGQGNVYSGTSPAGEFTQGSIAAARKPSMLLDSAGRVFGKTHPQYEEHSVHQFVSVKDYGARGDGATDDTAAIQSFLRRFGGRRILFFDAGTYIVTSTVTIPAGTRMVGEAWSVIAGKGKAFADQENPQVVVKVGEKYSCGVVEITDMIFSTVGPAPGAIVVEWNVREPYGQQGAAGMWDSHIRLGGASGTELELANCPPRAPDTEPCMAAFLALHLTHGSTAYLEGTWVWLADHDLDGDGVSQISIYSGRGILSESEGPVWMVGTACEPDSLCAKL</sequence>
<reference evidence="3" key="1">
    <citation type="submission" date="2022-07" db="EMBL/GenBank/DDBJ databases">
        <title>The genome of Lyophyllum shimeji provides insight into the initial evolution of ectomycorrhizal fungal genome.</title>
        <authorList>
            <person name="Kobayashi Y."/>
            <person name="Shibata T."/>
            <person name="Hirakawa H."/>
            <person name="Shigenobu S."/>
            <person name="Nishiyama T."/>
            <person name="Yamada A."/>
            <person name="Hasebe M."/>
            <person name="Kawaguchi M."/>
        </authorList>
    </citation>
    <scope>NUCLEOTIDE SEQUENCE</scope>
    <source>
        <strain evidence="3">AT787</strain>
    </source>
</reference>
<dbReference type="PANTHER" id="PTHR33928:SF2">
    <property type="entry name" value="PECTATE LYASE SUPERFAMILY PROTEIN DOMAIN-CONTAINING PROTEIN-RELATED"/>
    <property type="match status" value="1"/>
</dbReference>
<evidence type="ECO:0000313" key="4">
    <source>
        <dbReference type="Proteomes" id="UP001063166"/>
    </source>
</evidence>
<keyword evidence="3" id="KW-0378">Hydrolase</keyword>
<protein>
    <submittedName>
        <fullName evidence="3">Glycoside hydrolase family 55 protein</fullName>
    </submittedName>
</protein>
<proteinExistence type="predicted"/>
<dbReference type="GO" id="GO:0004650">
    <property type="term" value="F:polygalacturonase activity"/>
    <property type="evidence" value="ECO:0007669"/>
    <property type="project" value="InterPro"/>
</dbReference>
<name>A0A9P3UI80_LYOSH</name>
<feature type="domain" description="Rhamnogalacturonase A/B/Epimerase-like pectate lyase" evidence="2">
    <location>
        <begin position="68"/>
        <end position="297"/>
    </location>
</feature>
<organism evidence="3 4">
    <name type="scientific">Lyophyllum shimeji</name>
    <name type="common">Hon-shimeji</name>
    <name type="synonym">Tricholoma shimeji</name>
    <dbReference type="NCBI Taxonomy" id="47721"/>
    <lineage>
        <taxon>Eukaryota</taxon>
        <taxon>Fungi</taxon>
        <taxon>Dikarya</taxon>
        <taxon>Basidiomycota</taxon>
        <taxon>Agaricomycotina</taxon>
        <taxon>Agaricomycetes</taxon>
        <taxon>Agaricomycetidae</taxon>
        <taxon>Agaricales</taxon>
        <taxon>Tricholomatineae</taxon>
        <taxon>Lyophyllaceae</taxon>
        <taxon>Lyophyllum</taxon>
    </lineage>
</organism>
<dbReference type="Gene3D" id="2.160.20.10">
    <property type="entry name" value="Single-stranded right-handed beta-helix, Pectin lyase-like"/>
    <property type="match status" value="2"/>
</dbReference>
<evidence type="ECO:0000256" key="1">
    <source>
        <dbReference type="SAM" id="SignalP"/>
    </source>
</evidence>
<evidence type="ECO:0000313" key="3">
    <source>
        <dbReference type="EMBL" id="GLB35079.1"/>
    </source>
</evidence>
<feature type="signal peptide" evidence="1">
    <location>
        <begin position="1"/>
        <end position="21"/>
    </location>
</feature>
<dbReference type="EMBL" id="BRPK01000002">
    <property type="protein sequence ID" value="GLB35079.1"/>
    <property type="molecule type" value="Genomic_DNA"/>
</dbReference>
<dbReference type="PANTHER" id="PTHR33928">
    <property type="entry name" value="POLYGALACTURONASE QRT3"/>
    <property type="match status" value="1"/>
</dbReference>
<comment type="caution">
    <text evidence="3">The sequence shown here is derived from an EMBL/GenBank/DDBJ whole genome shotgun (WGS) entry which is preliminary data.</text>
</comment>
<dbReference type="SUPFAM" id="SSF51126">
    <property type="entry name" value="Pectin lyase-like"/>
    <property type="match status" value="2"/>
</dbReference>
<dbReference type="Proteomes" id="UP001063166">
    <property type="component" value="Unassembled WGS sequence"/>
</dbReference>
<dbReference type="Pfam" id="PF12708">
    <property type="entry name" value="Pect-lyase_RHGA_epim"/>
    <property type="match status" value="2"/>
</dbReference>
<dbReference type="InterPro" id="IPR039279">
    <property type="entry name" value="QRT3-like"/>
</dbReference>
<dbReference type="CDD" id="cd23668">
    <property type="entry name" value="GH55_beta13glucanase-like"/>
    <property type="match status" value="1"/>
</dbReference>
<accession>A0A9P3UI80</accession>
<dbReference type="InterPro" id="IPR011050">
    <property type="entry name" value="Pectin_lyase_fold/virulence"/>
</dbReference>
<keyword evidence="1" id="KW-0732">Signal</keyword>